<gene>
    <name evidence="3" type="ORF">F7D25_14510</name>
    <name evidence="2" type="ORF">F7D57_15675</name>
</gene>
<reference evidence="4 5" key="1">
    <citation type="submission" date="2019-09" db="EMBL/GenBank/DDBJ databases">
        <title>Distinct polysaccharide growth profiles of human intestinal Prevotella copri isolates.</title>
        <authorList>
            <person name="Fehlner-Peach H."/>
            <person name="Magnabosco C."/>
            <person name="Raghavan V."/>
            <person name="Scher J.U."/>
            <person name="Tett A."/>
            <person name="Cox L.M."/>
            <person name="Gottsegen C."/>
            <person name="Watters A."/>
            <person name="Wiltshire- Gordon J.D."/>
            <person name="Segata N."/>
            <person name="Bonneau R."/>
            <person name="Littman D.R."/>
        </authorList>
    </citation>
    <scope>NUCLEOTIDE SEQUENCE [LARGE SCALE GENOMIC DNA]</scope>
    <source>
        <strain evidence="2">IA624</strain>
        <strain evidence="4">iA624</strain>
        <strain evidence="3">IAA917</strain>
        <strain evidence="5">iAA917</strain>
    </source>
</reference>
<dbReference type="EMBL" id="VZAH01000153">
    <property type="protein sequence ID" value="MQP15581.1"/>
    <property type="molecule type" value="Genomic_DNA"/>
</dbReference>
<comment type="caution">
    <text evidence="3">The sequence shown here is derived from an EMBL/GenBank/DDBJ whole genome shotgun (WGS) entry which is preliminary data.</text>
</comment>
<dbReference type="EMBL" id="VZBP01000201">
    <property type="protein sequence ID" value="MQO11112.1"/>
    <property type="molecule type" value="Genomic_DNA"/>
</dbReference>
<organism evidence="3 5">
    <name type="scientific">Segatella copri</name>
    <dbReference type="NCBI Taxonomy" id="165179"/>
    <lineage>
        <taxon>Bacteria</taxon>
        <taxon>Pseudomonadati</taxon>
        <taxon>Bacteroidota</taxon>
        <taxon>Bacteroidia</taxon>
        <taxon>Bacteroidales</taxon>
        <taxon>Prevotellaceae</taxon>
        <taxon>Segatella</taxon>
    </lineage>
</organism>
<dbReference type="RefSeq" id="WP_153090592.1">
    <property type="nucleotide sequence ID" value="NZ_VZAH01000153.1"/>
</dbReference>
<dbReference type="OrthoDB" id="1083188at2"/>
<evidence type="ECO:0000313" key="3">
    <source>
        <dbReference type="EMBL" id="MQP15581.1"/>
    </source>
</evidence>
<accession>A0A5P0WTV5</accession>
<protein>
    <submittedName>
        <fullName evidence="3">Uncharacterized protein</fullName>
    </submittedName>
</protein>
<name>A0A5P0WTV5_9BACT</name>
<proteinExistence type="predicted"/>
<evidence type="ECO:0000313" key="2">
    <source>
        <dbReference type="EMBL" id="MQO11112.1"/>
    </source>
</evidence>
<dbReference type="Proteomes" id="UP000405805">
    <property type="component" value="Unassembled WGS sequence"/>
</dbReference>
<evidence type="ECO:0000313" key="5">
    <source>
        <dbReference type="Proteomes" id="UP000477980"/>
    </source>
</evidence>
<sequence>MKEEEQKPKSNHWAPDDEGAKNFVNQPGYQKGAIGMVNLIVDVMNDTHEYKEAIFCKHLLMEFSRKHHLDLEEQIERVEAHAQDIDEFGKYMKAKNGELNPKRISEQEFAYAIDQLMESVDESGKYIFKIQRHWIAVFRVAVDLHLIGENDYKGFCNWIDTIHPGAFRVKLTQGDLKQISNSDCYMKPFDKWGYAPMGNVKKEPYVAMTHVVVCFRNLLGIDEKIA</sequence>
<evidence type="ECO:0000256" key="1">
    <source>
        <dbReference type="SAM" id="MobiDB-lite"/>
    </source>
</evidence>
<evidence type="ECO:0000313" key="4">
    <source>
        <dbReference type="Proteomes" id="UP000405805"/>
    </source>
</evidence>
<feature type="region of interest" description="Disordered" evidence="1">
    <location>
        <begin position="1"/>
        <end position="25"/>
    </location>
</feature>
<dbReference type="Proteomes" id="UP000477980">
    <property type="component" value="Unassembled WGS sequence"/>
</dbReference>
<dbReference type="AlphaFoldDB" id="A0A5P0WTV5"/>
<feature type="compositionally biased region" description="Basic and acidic residues" evidence="1">
    <location>
        <begin position="1"/>
        <end position="20"/>
    </location>
</feature>